<dbReference type="PANTHER" id="PTHR22930:SF244">
    <property type="entry name" value="OS05G0593000 PROTEIN"/>
    <property type="match status" value="1"/>
</dbReference>
<evidence type="ECO:0000256" key="6">
    <source>
        <dbReference type="ARBA" id="ARBA00022801"/>
    </source>
</evidence>
<gene>
    <name evidence="11 12" type="primary">LOC110775072</name>
</gene>
<dbReference type="RefSeq" id="XP_021835362.2">
    <property type="nucleotide sequence ID" value="XM_021979670.2"/>
</dbReference>
<dbReference type="InterPro" id="IPR045249">
    <property type="entry name" value="HARBI1-like"/>
</dbReference>
<accession>A0A9R0HQY3</accession>
<evidence type="ECO:0000313" key="11">
    <source>
        <dbReference type="RefSeq" id="XP_021835362.2"/>
    </source>
</evidence>
<name>A0A9R0HQY3_SPIOL</name>
<dbReference type="RefSeq" id="XP_021835363.2">
    <property type="nucleotide sequence ID" value="XM_021979671.2"/>
</dbReference>
<dbReference type="Pfam" id="PF13359">
    <property type="entry name" value="DDE_Tnp_4"/>
    <property type="match status" value="1"/>
</dbReference>
<sequence>MNDGGNNQSNGGRRRRKKNGNGVDGNVNCEEKQEIIDNKDSKEMMITSYLLLEDQEKHEKVEWEELAHQEKTDFESNHKKKTQAMLDYYSTVQNHYEGLDETDKIKRKRSRAAVNSAIVVASTDIVDKSVNLEANSKQSGGGGASVSHQRRLWVKDRSKDWWDKCNSPDFPENEFKKWFRMGKGTFELICDELKVAVAKENTMLRAAIPVDQRVAVCIYRLATGEPLRLVSKRFGLGISTCHKIVLDVCAAIRSVLMPKYLQWPDEESLRQIKDEFETMSGIPNVVGSMYTTHIPIIAPKISVAAYFNKRHTERNQKTSYSITVQGVVDPRGVFNDVCIGWPGSMPDDKVLEKSALYQRGNQGLLKGVWIVGGGGYPLMDWILVPYNQQNLTWTQHAFNEKIGDVQTVGKDAFARLKGRWSCLQKRTEVKLQELPVVLGACCVLHNICEMRGEELDPELVFELFDDEMVPESPLQSISSMKARDSIAHNLLHHGLAGTGFL</sequence>
<reference evidence="10" key="1">
    <citation type="journal article" date="2021" name="Nat. Commun.">
        <title>Genomic analyses provide insights into spinach domestication and the genetic basis of agronomic traits.</title>
        <authorList>
            <person name="Cai X."/>
            <person name="Sun X."/>
            <person name="Xu C."/>
            <person name="Sun H."/>
            <person name="Wang X."/>
            <person name="Ge C."/>
            <person name="Zhang Z."/>
            <person name="Wang Q."/>
            <person name="Fei Z."/>
            <person name="Jiao C."/>
            <person name="Wang Q."/>
        </authorList>
    </citation>
    <scope>NUCLEOTIDE SEQUENCE [LARGE SCALE GENOMIC DNA]</scope>
    <source>
        <strain evidence="10">cv. Varoflay</strain>
    </source>
</reference>
<dbReference type="GO" id="GO:0004518">
    <property type="term" value="F:nuclease activity"/>
    <property type="evidence" value="ECO:0007669"/>
    <property type="project" value="UniProtKB-KW"/>
</dbReference>
<evidence type="ECO:0000259" key="9">
    <source>
        <dbReference type="Pfam" id="PF13359"/>
    </source>
</evidence>
<keyword evidence="10" id="KW-1185">Reference proteome</keyword>
<dbReference type="KEGG" id="soe:110775072"/>
<keyword evidence="7" id="KW-0539">Nucleus</keyword>
<evidence type="ECO:0000313" key="12">
    <source>
        <dbReference type="RefSeq" id="XP_021835363.2"/>
    </source>
</evidence>
<dbReference type="GO" id="GO:0046872">
    <property type="term" value="F:metal ion binding"/>
    <property type="evidence" value="ECO:0007669"/>
    <property type="project" value="UniProtKB-KW"/>
</dbReference>
<dbReference type="AlphaFoldDB" id="A0A9R0HQY3"/>
<protein>
    <submittedName>
        <fullName evidence="11 12">Protein ANTAGONIST OF LIKE HETEROCHROMATIN PROTEIN 1-like</fullName>
    </submittedName>
</protein>
<comment type="similarity">
    <text evidence="3">Belongs to the HARBI1 family.</text>
</comment>
<evidence type="ECO:0000256" key="8">
    <source>
        <dbReference type="SAM" id="MobiDB-lite"/>
    </source>
</evidence>
<keyword evidence="6" id="KW-0378">Hydrolase</keyword>
<evidence type="ECO:0000256" key="2">
    <source>
        <dbReference type="ARBA" id="ARBA00004123"/>
    </source>
</evidence>
<evidence type="ECO:0000256" key="4">
    <source>
        <dbReference type="ARBA" id="ARBA00022722"/>
    </source>
</evidence>
<evidence type="ECO:0000256" key="7">
    <source>
        <dbReference type="ARBA" id="ARBA00023242"/>
    </source>
</evidence>
<feature type="region of interest" description="Disordered" evidence="8">
    <location>
        <begin position="1"/>
        <end position="28"/>
    </location>
</feature>
<dbReference type="GO" id="GO:0005634">
    <property type="term" value="C:nucleus"/>
    <property type="evidence" value="ECO:0007669"/>
    <property type="project" value="UniProtKB-SubCell"/>
</dbReference>
<dbReference type="Proteomes" id="UP000813463">
    <property type="component" value="Chromosome 4"/>
</dbReference>
<dbReference type="GO" id="GO:0016787">
    <property type="term" value="F:hydrolase activity"/>
    <property type="evidence" value="ECO:0007669"/>
    <property type="project" value="UniProtKB-KW"/>
</dbReference>
<proteinExistence type="inferred from homology"/>
<feature type="domain" description="DDE Tnp4" evidence="9">
    <location>
        <begin position="290"/>
        <end position="446"/>
    </location>
</feature>
<evidence type="ECO:0000256" key="1">
    <source>
        <dbReference type="ARBA" id="ARBA00001968"/>
    </source>
</evidence>
<comment type="subcellular location">
    <subcellularLocation>
        <location evidence="2">Nucleus</location>
    </subcellularLocation>
</comment>
<reference evidence="11 12" key="2">
    <citation type="submission" date="2025-05" db="UniProtKB">
        <authorList>
            <consortium name="RefSeq"/>
        </authorList>
    </citation>
    <scope>IDENTIFICATION</scope>
    <source>
        <tissue evidence="11 12">Leaf</tissue>
    </source>
</reference>
<organism evidence="10 11">
    <name type="scientific">Spinacia oleracea</name>
    <name type="common">Spinach</name>
    <dbReference type="NCBI Taxonomy" id="3562"/>
    <lineage>
        <taxon>Eukaryota</taxon>
        <taxon>Viridiplantae</taxon>
        <taxon>Streptophyta</taxon>
        <taxon>Embryophyta</taxon>
        <taxon>Tracheophyta</taxon>
        <taxon>Spermatophyta</taxon>
        <taxon>Magnoliopsida</taxon>
        <taxon>eudicotyledons</taxon>
        <taxon>Gunneridae</taxon>
        <taxon>Pentapetalae</taxon>
        <taxon>Caryophyllales</taxon>
        <taxon>Chenopodiaceae</taxon>
        <taxon>Chenopodioideae</taxon>
        <taxon>Anserineae</taxon>
        <taxon>Spinacia</taxon>
    </lineage>
</organism>
<dbReference type="GeneID" id="110775072"/>
<evidence type="ECO:0000313" key="10">
    <source>
        <dbReference type="Proteomes" id="UP000813463"/>
    </source>
</evidence>
<feature type="compositionally biased region" description="Low complexity" evidence="8">
    <location>
        <begin position="1"/>
        <end position="11"/>
    </location>
</feature>
<comment type="cofactor">
    <cofactor evidence="1">
        <name>a divalent metal cation</name>
        <dbReference type="ChEBI" id="CHEBI:60240"/>
    </cofactor>
</comment>
<keyword evidence="5" id="KW-0479">Metal-binding</keyword>
<keyword evidence="4" id="KW-0540">Nuclease</keyword>
<evidence type="ECO:0000256" key="5">
    <source>
        <dbReference type="ARBA" id="ARBA00022723"/>
    </source>
</evidence>
<dbReference type="InterPro" id="IPR027806">
    <property type="entry name" value="HARBI1_dom"/>
</dbReference>
<dbReference type="PANTHER" id="PTHR22930">
    <property type="match status" value="1"/>
</dbReference>
<evidence type="ECO:0000256" key="3">
    <source>
        <dbReference type="ARBA" id="ARBA00006958"/>
    </source>
</evidence>